<dbReference type="PANTHER" id="PTHR37236:SF1">
    <property type="entry name" value="AUXIN-BINDING PROTEIN 1"/>
    <property type="match status" value="1"/>
</dbReference>
<organism evidence="10 11">
    <name type="scientific">Eruca vesicaria subsp. sativa</name>
    <name type="common">Garden rocket</name>
    <name type="synonym">Eruca sativa</name>
    <dbReference type="NCBI Taxonomy" id="29727"/>
    <lineage>
        <taxon>Eukaryota</taxon>
        <taxon>Viridiplantae</taxon>
        <taxon>Streptophyta</taxon>
        <taxon>Embryophyta</taxon>
        <taxon>Tracheophyta</taxon>
        <taxon>Spermatophyta</taxon>
        <taxon>Magnoliopsida</taxon>
        <taxon>eudicotyledons</taxon>
        <taxon>Gunneridae</taxon>
        <taxon>Pentapetalae</taxon>
        <taxon>rosids</taxon>
        <taxon>malvids</taxon>
        <taxon>Brassicales</taxon>
        <taxon>Brassicaceae</taxon>
        <taxon>Brassiceae</taxon>
        <taxon>Eruca</taxon>
    </lineage>
</organism>
<protein>
    <submittedName>
        <fullName evidence="10">Uncharacterized protein</fullName>
    </submittedName>
</protein>
<dbReference type="Gene3D" id="2.60.120.10">
    <property type="entry name" value="Jelly Rolls"/>
    <property type="match status" value="1"/>
</dbReference>
<dbReference type="AlphaFoldDB" id="A0ABC8LPE0"/>
<evidence type="ECO:0000313" key="10">
    <source>
        <dbReference type="EMBL" id="CAH8385303.1"/>
    </source>
</evidence>
<evidence type="ECO:0000256" key="3">
    <source>
        <dbReference type="ARBA" id="ARBA00022729"/>
    </source>
</evidence>
<keyword evidence="2 8" id="KW-0479">Metal-binding</keyword>
<feature type="binding site" evidence="8">
    <location>
        <position position="52"/>
    </location>
    <ligand>
        <name>Zn(2+)</name>
        <dbReference type="ChEBI" id="CHEBI:29105"/>
    </ligand>
</feature>
<accession>A0ABC8LPE0</accession>
<reference evidence="10 11" key="1">
    <citation type="submission" date="2022-03" db="EMBL/GenBank/DDBJ databases">
        <authorList>
            <person name="Macdonald S."/>
            <person name="Ahmed S."/>
            <person name="Newling K."/>
        </authorList>
    </citation>
    <scope>NUCLEOTIDE SEQUENCE [LARGE SCALE GENOMIC DNA]</scope>
</reference>
<keyword evidence="6" id="KW-0325">Glycoprotein</keyword>
<evidence type="ECO:0000256" key="1">
    <source>
        <dbReference type="ARBA" id="ARBA00004240"/>
    </source>
</evidence>
<keyword evidence="5 8" id="KW-0862">Zinc</keyword>
<gene>
    <name evidence="10" type="ORF">ERUC_LOCUS37786</name>
</gene>
<keyword evidence="3" id="KW-0732">Signal</keyword>
<evidence type="ECO:0000256" key="4">
    <source>
        <dbReference type="ARBA" id="ARBA00022824"/>
    </source>
</evidence>
<evidence type="ECO:0000256" key="2">
    <source>
        <dbReference type="ARBA" id="ARBA00022723"/>
    </source>
</evidence>
<evidence type="ECO:0000256" key="6">
    <source>
        <dbReference type="ARBA" id="ARBA00023180"/>
    </source>
</evidence>
<sequence length="70" mass="7851">MLMSSPAKHERDDLSGSDTLYLAETHASSPQKPIEFPIFANNTIHIPINDAHQILSDDEKRSLYDRNGEA</sequence>
<dbReference type="InterPro" id="IPR036869">
    <property type="entry name" value="J_dom_sf"/>
</dbReference>
<keyword evidence="4" id="KW-0256">Endoplasmic reticulum</keyword>
<dbReference type="EMBL" id="CAKOAT010661820">
    <property type="protein sequence ID" value="CAH8385303.1"/>
    <property type="molecule type" value="Genomic_DNA"/>
</dbReference>
<proteinExistence type="predicted"/>
<evidence type="ECO:0000256" key="8">
    <source>
        <dbReference type="PIRSR" id="PIRSR600526-2"/>
    </source>
</evidence>
<feature type="region of interest" description="Disordered" evidence="9">
    <location>
        <begin position="1"/>
        <end position="29"/>
    </location>
</feature>
<evidence type="ECO:0000256" key="5">
    <source>
        <dbReference type="ARBA" id="ARBA00022833"/>
    </source>
</evidence>
<evidence type="ECO:0000256" key="7">
    <source>
        <dbReference type="PIRSR" id="PIRSR600526-1"/>
    </source>
</evidence>
<name>A0ABC8LPE0_ERUVS</name>
<dbReference type="InterPro" id="IPR000526">
    <property type="entry name" value="Auxin-bd"/>
</dbReference>
<evidence type="ECO:0000313" key="11">
    <source>
        <dbReference type="Proteomes" id="UP001642260"/>
    </source>
</evidence>
<evidence type="ECO:0000256" key="9">
    <source>
        <dbReference type="SAM" id="MobiDB-lite"/>
    </source>
</evidence>
<dbReference type="SUPFAM" id="SSF46565">
    <property type="entry name" value="Chaperone J-domain"/>
    <property type="match status" value="1"/>
</dbReference>
<dbReference type="PRINTS" id="PR00655">
    <property type="entry name" value="AUXINBINDNGP"/>
</dbReference>
<dbReference type="GO" id="GO:0046872">
    <property type="term" value="F:metal ion binding"/>
    <property type="evidence" value="ECO:0007669"/>
    <property type="project" value="UniProtKB-KW"/>
</dbReference>
<keyword evidence="11" id="KW-1185">Reference proteome</keyword>
<dbReference type="Pfam" id="PF02041">
    <property type="entry name" value="Auxin_BP"/>
    <property type="match status" value="1"/>
</dbReference>
<comment type="caution">
    <text evidence="10">The sequence shown here is derived from an EMBL/GenBank/DDBJ whole genome shotgun (WGS) entry which is preliminary data.</text>
</comment>
<dbReference type="GO" id="GO:0005783">
    <property type="term" value="C:endoplasmic reticulum"/>
    <property type="evidence" value="ECO:0007669"/>
    <property type="project" value="UniProtKB-SubCell"/>
</dbReference>
<comment type="subcellular location">
    <subcellularLocation>
        <location evidence="1">Endoplasmic reticulum</location>
    </subcellularLocation>
</comment>
<dbReference type="InterPro" id="IPR014710">
    <property type="entry name" value="RmlC-like_jellyroll"/>
</dbReference>
<dbReference type="Proteomes" id="UP001642260">
    <property type="component" value="Unassembled WGS sequence"/>
</dbReference>
<dbReference type="PANTHER" id="PTHR37236">
    <property type="entry name" value="AUXIN-BINDING PROTEIN 1"/>
    <property type="match status" value="1"/>
</dbReference>
<feature type="glycosylation site" description="N-linked (GlcNAc...) asparagine" evidence="7">
    <location>
        <position position="41"/>
    </location>
</feature>